<evidence type="ECO:0000313" key="2">
    <source>
        <dbReference type="Proteomes" id="UP000264779"/>
    </source>
</evidence>
<organism evidence="1 2">
    <name type="scientific">Alteromonas australica</name>
    <dbReference type="NCBI Taxonomy" id="589873"/>
    <lineage>
        <taxon>Bacteria</taxon>
        <taxon>Pseudomonadati</taxon>
        <taxon>Pseudomonadota</taxon>
        <taxon>Gammaproteobacteria</taxon>
        <taxon>Alteromonadales</taxon>
        <taxon>Alteromonadaceae</taxon>
        <taxon>Alteromonas/Salinimonas group</taxon>
        <taxon>Alteromonas</taxon>
    </lineage>
</organism>
<reference evidence="1 2" key="1">
    <citation type="journal article" date="2018" name="Nat. Biotechnol.">
        <title>A standardized bacterial taxonomy based on genome phylogeny substantially revises the tree of life.</title>
        <authorList>
            <person name="Parks D.H."/>
            <person name="Chuvochina M."/>
            <person name="Waite D.W."/>
            <person name="Rinke C."/>
            <person name="Skarshewski A."/>
            <person name="Chaumeil P.A."/>
            <person name="Hugenholtz P."/>
        </authorList>
    </citation>
    <scope>NUCLEOTIDE SEQUENCE [LARGE SCALE GENOMIC DNA]</scope>
    <source>
        <strain evidence="1">UBA11621</strain>
    </source>
</reference>
<dbReference type="Proteomes" id="UP000264779">
    <property type="component" value="Unassembled WGS sequence"/>
</dbReference>
<dbReference type="AlphaFoldDB" id="A0A358DZ67"/>
<proteinExistence type="predicted"/>
<name>A0A358DZ67_9ALTE</name>
<dbReference type="RefSeq" id="WP_273016246.1">
    <property type="nucleotide sequence ID" value="NZ_CALBIY010000041.1"/>
</dbReference>
<sequence length="137" mass="15994">MNQKSMDKDDLFEVRLLDVLINLPGMHNGLGNVAAALEALTERKWNKKKLFYMQKGEGYAQKWQMEAMLKFALMRGWMPENKTDWKHIIWTLTGKKQAVEGGYNGEIYRMMADLSNKPEIIFEQNFNKILEDGYGKQ</sequence>
<gene>
    <name evidence="1" type="ORF">DEB45_09615</name>
</gene>
<comment type="caution">
    <text evidence="1">The sequence shown here is derived from an EMBL/GenBank/DDBJ whole genome shotgun (WGS) entry which is preliminary data.</text>
</comment>
<evidence type="ECO:0000313" key="1">
    <source>
        <dbReference type="EMBL" id="HBU51508.1"/>
    </source>
</evidence>
<protein>
    <submittedName>
        <fullName evidence="1">Uncharacterized protein</fullName>
    </submittedName>
</protein>
<dbReference type="EMBL" id="DONK01000137">
    <property type="protein sequence ID" value="HBU51508.1"/>
    <property type="molecule type" value="Genomic_DNA"/>
</dbReference>
<accession>A0A358DZ67</accession>